<dbReference type="NCBIfam" id="TIGR03349">
    <property type="entry name" value="IV_VI_DotU"/>
    <property type="match status" value="1"/>
</dbReference>
<gene>
    <name evidence="5" type="primary">icmH</name>
    <name evidence="5" type="ORF">L3081_08405</name>
</gene>
<protein>
    <submittedName>
        <fullName evidence="5">Type IVB secretion system protein IcmH/DotU</fullName>
    </submittedName>
</protein>
<name>A0ABS9WZM4_9GAMM</name>
<accession>A0ABS9WZM4</accession>
<evidence type="ECO:0000313" key="5">
    <source>
        <dbReference type="EMBL" id="MCI2283414.1"/>
    </source>
</evidence>
<dbReference type="Proteomes" id="UP001139646">
    <property type="component" value="Unassembled WGS sequence"/>
</dbReference>
<sequence>MNNDDLSKTLIIPNPGGRRKPSNTAVSPSIPSNPEPVVPQAPQPRITPNQFDFNESISKGENVILSYASNILMLANNLRSLEPNNSIEQLRLDIEKLVTKFDQQMQDSGLNKEVVLTARYLICCLVDELVLSTPWGSDSVWSHQTLLGKFHNETSGGEKFFLIVNKLLEQPQRNIDLIELCYVCISTGFCGKYRVVNQGEGELLQISQKLYQPIEKYRPIDRDLSPNWQGIGKSEKSFGRRLPTLFVYILFGFVLIALYIGLLTSLKTKVEPLYQKIESVGWNDFVLQINENRPKSIDVNAIADSLKLTLKKSVDDKVVAIDVRDNMLIIRLISTDLFKSGSSHVNEDALPDVNLLVNSIKDYADRVLVIGHTDSTGKADSNWVISRKRAEAIAKWLEKSNNKLTNIVTRGVADTEPFVKDTDNDYNQSLNRRVELILVLKGL</sequence>
<evidence type="ECO:0000256" key="3">
    <source>
        <dbReference type="SAM" id="Phobius"/>
    </source>
</evidence>
<feature type="domain" description="OmpA-like" evidence="4">
    <location>
        <begin position="325"/>
        <end position="442"/>
    </location>
</feature>
<dbReference type="Gene3D" id="3.30.1330.60">
    <property type="entry name" value="OmpA-like domain"/>
    <property type="match status" value="1"/>
</dbReference>
<comment type="caution">
    <text evidence="5">The sequence shown here is derived from an EMBL/GenBank/DDBJ whole genome shotgun (WGS) entry which is preliminary data.</text>
</comment>
<dbReference type="Pfam" id="PF00691">
    <property type="entry name" value="OmpA"/>
    <property type="match status" value="1"/>
</dbReference>
<dbReference type="SUPFAM" id="SSF103088">
    <property type="entry name" value="OmpA-like"/>
    <property type="match status" value="1"/>
</dbReference>
<evidence type="ECO:0000259" key="4">
    <source>
        <dbReference type="PROSITE" id="PS51123"/>
    </source>
</evidence>
<dbReference type="EMBL" id="JAKKSL010000001">
    <property type="protein sequence ID" value="MCI2283414.1"/>
    <property type="molecule type" value="Genomic_DNA"/>
</dbReference>
<dbReference type="InterPro" id="IPR038522">
    <property type="entry name" value="T4/T6SS_DotU_sf"/>
</dbReference>
<dbReference type="Pfam" id="PF09850">
    <property type="entry name" value="DotU"/>
    <property type="match status" value="1"/>
</dbReference>
<dbReference type="RefSeq" id="WP_242284848.1">
    <property type="nucleotide sequence ID" value="NZ_JAKKSL010000001.1"/>
</dbReference>
<dbReference type="Gene3D" id="1.25.40.590">
    <property type="entry name" value="Type IV / VI secretion system, DotU"/>
    <property type="match status" value="1"/>
</dbReference>
<dbReference type="CDD" id="cd07185">
    <property type="entry name" value="OmpA_C-like"/>
    <property type="match status" value="1"/>
</dbReference>
<feature type="transmembrane region" description="Helical" evidence="3">
    <location>
        <begin position="245"/>
        <end position="266"/>
    </location>
</feature>
<evidence type="ECO:0000256" key="1">
    <source>
        <dbReference type="PROSITE-ProRule" id="PRU00473"/>
    </source>
</evidence>
<evidence type="ECO:0000313" key="6">
    <source>
        <dbReference type="Proteomes" id="UP001139646"/>
    </source>
</evidence>
<keyword evidence="3" id="KW-1133">Transmembrane helix</keyword>
<keyword evidence="1 3" id="KW-0472">Membrane</keyword>
<dbReference type="PANTHER" id="PTHR38033:SF1">
    <property type="entry name" value="DOTU FAMILY TYPE IV_VI SECRETION SYSTEM PROTEIN"/>
    <property type="match status" value="1"/>
</dbReference>
<dbReference type="PROSITE" id="PS51123">
    <property type="entry name" value="OMPA_2"/>
    <property type="match status" value="1"/>
</dbReference>
<keyword evidence="6" id="KW-1185">Reference proteome</keyword>
<dbReference type="InterPro" id="IPR036737">
    <property type="entry name" value="OmpA-like_sf"/>
</dbReference>
<dbReference type="InterPro" id="IPR006665">
    <property type="entry name" value="OmpA-like"/>
</dbReference>
<keyword evidence="3" id="KW-0812">Transmembrane</keyword>
<dbReference type="NCBIfam" id="NF038228">
    <property type="entry name" value="IcmH_DotU_IVB"/>
    <property type="match status" value="1"/>
</dbReference>
<proteinExistence type="predicted"/>
<feature type="compositionally biased region" description="Pro residues" evidence="2">
    <location>
        <begin position="31"/>
        <end position="42"/>
    </location>
</feature>
<dbReference type="PANTHER" id="PTHR38033">
    <property type="entry name" value="MEMBRANE PROTEIN-RELATED"/>
    <property type="match status" value="1"/>
</dbReference>
<reference evidence="5" key="1">
    <citation type="submission" date="2022-01" db="EMBL/GenBank/DDBJ databases">
        <title>Colwellia maritima, isolated from seawater.</title>
        <authorList>
            <person name="Kristyanto S."/>
            <person name="Jung J."/>
            <person name="Jeon C.O."/>
        </authorList>
    </citation>
    <scope>NUCLEOTIDE SEQUENCE</scope>
    <source>
        <strain evidence="5">MSW7</strain>
    </source>
</reference>
<feature type="region of interest" description="Disordered" evidence="2">
    <location>
        <begin position="1"/>
        <end position="46"/>
    </location>
</feature>
<organism evidence="5 6">
    <name type="scientific">Colwellia maritima</name>
    <dbReference type="NCBI Taxonomy" id="2912588"/>
    <lineage>
        <taxon>Bacteria</taxon>
        <taxon>Pseudomonadati</taxon>
        <taxon>Pseudomonadota</taxon>
        <taxon>Gammaproteobacteria</taxon>
        <taxon>Alteromonadales</taxon>
        <taxon>Colwelliaceae</taxon>
        <taxon>Colwellia</taxon>
    </lineage>
</organism>
<dbReference type="InterPro" id="IPR017732">
    <property type="entry name" value="T4/T6SS_DotU"/>
</dbReference>
<evidence type="ECO:0000256" key="2">
    <source>
        <dbReference type="SAM" id="MobiDB-lite"/>
    </source>
</evidence>